<dbReference type="OrthoDB" id="7949219at2"/>
<dbReference type="Pfam" id="PF01872">
    <property type="entry name" value="RibD_C"/>
    <property type="match status" value="1"/>
</dbReference>
<dbReference type="AlphaFoldDB" id="A0A2A2WP03"/>
<accession>A0A2A2WP03</accession>
<comment type="caution">
    <text evidence="2">The sequence shown here is derived from an EMBL/GenBank/DDBJ whole genome shotgun (WGS) entry which is preliminary data.</text>
</comment>
<feature type="domain" description="Bacterial bifunctional deaminase-reductase C-terminal" evidence="1">
    <location>
        <begin position="6"/>
        <end position="181"/>
    </location>
</feature>
<dbReference type="InterPro" id="IPR002734">
    <property type="entry name" value="RibDG_C"/>
</dbReference>
<dbReference type="SUPFAM" id="SSF53597">
    <property type="entry name" value="Dihydrofolate reductase-like"/>
    <property type="match status" value="1"/>
</dbReference>
<dbReference type="RefSeq" id="WP_095718549.1">
    <property type="nucleotide sequence ID" value="NZ_NTGA01000019.1"/>
</dbReference>
<sequence>MGSLSYTATISLDGYAADANGDFAWTAPGGDVFRFHVERMGSVSHEVLGRNTYQLMTYWQAEPEDGSWGPDEHEFARRWQDLTHIAVSETLTEADLLSTRDILLPRLDLGRLREIVDGAAGEVEVFGPTTASEAISAGMVDDFRFFVVPRVVGGGLRALPPGADLDLELVEHRVFGSGTVFVHYRRRDDNRQREAGS</sequence>
<evidence type="ECO:0000259" key="1">
    <source>
        <dbReference type="Pfam" id="PF01872"/>
    </source>
</evidence>
<proteinExistence type="predicted"/>
<evidence type="ECO:0000313" key="3">
    <source>
        <dbReference type="Proteomes" id="UP000218810"/>
    </source>
</evidence>
<reference evidence="3" key="1">
    <citation type="submission" date="2017-09" db="EMBL/GenBank/DDBJ databases">
        <authorList>
            <person name="Zhang Y."/>
            <person name="Huang X."/>
            <person name="Liu J."/>
            <person name="Lu L."/>
            <person name="Peng K."/>
        </authorList>
    </citation>
    <scope>NUCLEOTIDE SEQUENCE [LARGE SCALE GENOMIC DNA]</scope>
    <source>
        <strain evidence="3">S-XJ-1</strain>
    </source>
</reference>
<name>A0A2A2WP03_9ACTN</name>
<dbReference type="Gene3D" id="3.40.430.10">
    <property type="entry name" value="Dihydrofolate Reductase, subunit A"/>
    <property type="match status" value="1"/>
</dbReference>
<dbReference type="EMBL" id="NTGA01000019">
    <property type="protein sequence ID" value="PAY22922.1"/>
    <property type="molecule type" value="Genomic_DNA"/>
</dbReference>
<dbReference type="InterPro" id="IPR024072">
    <property type="entry name" value="DHFR-like_dom_sf"/>
</dbReference>
<dbReference type="GO" id="GO:0008703">
    <property type="term" value="F:5-amino-6-(5-phosphoribosylamino)uracil reductase activity"/>
    <property type="evidence" value="ECO:0007669"/>
    <property type="project" value="InterPro"/>
</dbReference>
<protein>
    <submittedName>
        <fullName evidence="2">Deaminase</fullName>
    </submittedName>
</protein>
<dbReference type="GO" id="GO:0009231">
    <property type="term" value="P:riboflavin biosynthetic process"/>
    <property type="evidence" value="ECO:0007669"/>
    <property type="project" value="InterPro"/>
</dbReference>
<gene>
    <name evidence="2" type="ORF">CEY15_11425</name>
</gene>
<organism evidence="2 3">
    <name type="scientific">Dietzia natronolimnaea</name>
    <dbReference type="NCBI Taxonomy" id="161920"/>
    <lineage>
        <taxon>Bacteria</taxon>
        <taxon>Bacillati</taxon>
        <taxon>Actinomycetota</taxon>
        <taxon>Actinomycetes</taxon>
        <taxon>Mycobacteriales</taxon>
        <taxon>Dietziaceae</taxon>
        <taxon>Dietzia</taxon>
    </lineage>
</organism>
<dbReference type="Proteomes" id="UP000218810">
    <property type="component" value="Unassembled WGS sequence"/>
</dbReference>
<keyword evidence="3" id="KW-1185">Reference proteome</keyword>
<evidence type="ECO:0000313" key="2">
    <source>
        <dbReference type="EMBL" id="PAY22922.1"/>
    </source>
</evidence>